<keyword evidence="1" id="KW-0812">Transmembrane</keyword>
<keyword evidence="1" id="KW-1133">Transmembrane helix</keyword>
<evidence type="ECO:0000313" key="3">
    <source>
        <dbReference type="EMBL" id="KAK8891431.1"/>
    </source>
</evidence>
<feature type="transmembrane region" description="Helical" evidence="1">
    <location>
        <begin position="132"/>
        <end position="153"/>
    </location>
</feature>
<feature type="transmembrane region" description="Helical" evidence="1">
    <location>
        <begin position="77"/>
        <end position="96"/>
    </location>
</feature>
<comment type="caution">
    <text evidence="3">The sequence shown here is derived from an EMBL/GenBank/DDBJ whole genome shotgun (WGS) entry which is preliminary data.</text>
</comment>
<organism evidence="3 4">
    <name type="scientific">Tritrichomonas musculus</name>
    <dbReference type="NCBI Taxonomy" id="1915356"/>
    <lineage>
        <taxon>Eukaryota</taxon>
        <taxon>Metamonada</taxon>
        <taxon>Parabasalia</taxon>
        <taxon>Tritrichomonadida</taxon>
        <taxon>Tritrichomonadidae</taxon>
        <taxon>Tritrichomonas</taxon>
    </lineage>
</organism>
<evidence type="ECO:0000259" key="2">
    <source>
        <dbReference type="PROSITE" id="PS50112"/>
    </source>
</evidence>
<evidence type="ECO:0000313" key="4">
    <source>
        <dbReference type="Proteomes" id="UP001470230"/>
    </source>
</evidence>
<dbReference type="Proteomes" id="UP001470230">
    <property type="component" value="Unassembled WGS sequence"/>
</dbReference>
<dbReference type="Gene3D" id="3.30.450.20">
    <property type="entry name" value="PAS domain"/>
    <property type="match status" value="1"/>
</dbReference>
<gene>
    <name evidence="3" type="ORF">M9Y10_028640</name>
</gene>
<name>A0ABR2KK35_9EUKA</name>
<feature type="transmembrane region" description="Helical" evidence="1">
    <location>
        <begin position="38"/>
        <end position="57"/>
    </location>
</feature>
<feature type="transmembrane region" description="Helical" evidence="1">
    <location>
        <begin position="645"/>
        <end position="665"/>
    </location>
</feature>
<feature type="domain" description="PAS" evidence="2">
    <location>
        <begin position="960"/>
        <end position="1016"/>
    </location>
</feature>
<sequence length="1293" mass="149696">MPSMSIFPIVLRFSFALKSFFSDEEINTTVITCEIILAISFLLILILFTSWSSPMIYQSPIFGKGQIPSHLITDPSFFTRTQIVDIINICLCIIGGTDLSLFIYFAIAIINAIFKIHYVVNYPFLSIFHSAIICSASFSNLICLSIFLFQILNNWFSEVFFMLSSIILFIASFIFFYYYLIISEKKRIQIIASKEYEKISPSLIPTYFQVAVINGILSPRFIEFITSNYPETNSPQYLITLLISEKINLNTFCEMIPSILNIDDLTYAQKYLVYQIYIKYMRNSDKEIEFQGLNEIENRLESYNQTSDEFWALMLLGKTNKALKLAHNNEFKLTQLLKDYNLYYQACPHNQQVNMLHQRFFYNFVKKPMNSDVFYHSATESDDSILSSGASSQYMQISYNLKKALDQHIPIFLLLFRFIGFICFIFFLTASMFPIFQLSRDSSVLLNLSPALNHSLNIALLFSKMNLATGNAISCTDYLSMSCQDILSNLHAKNPEPNNAHCHSISYFYDHLLQFSDDLLARLNAMTNQFNNLPQNQYLMELKNSWSKRSLTLFPNSNNDSIRSIKVDIKSALLLFAGQIKENPLFDSPHRCDSSFVDVIRQDAIEISNRSSQVQININNSLQHYNDYMKTLAGSGARFFSPTEIIFMIIFGIGSLLIPFLSALLNNKRSYTLLNKYFRPSSHPSPSFSHLEISETVEPLKYNRSYRVLIYTWMSVIIATICIAYLVSNLLSPAYDFMMNESQMLICMERLASYCSLIAETIMRHWVFPANEEVSYYYNYLKKDIHSSMNEFYNSMSPELIQHFRRNAMPEIINNQCEALTSRSTHDIYSCWNFILQSELYFFLFETHNITSITKDIFLHISHLYMTHISNGFIQIGDLFTRYSLQTHESFLAVLIFGLIIYFAIVIIAFSITLSEVYKLLHIQRQISRFFMVLPPVYVAQNNCLMDYVTDIDEKANKAIADTYISLYENSDIALILINDRLSITSFTQAALHLFSYRAEQLIGQQIDLLFPKDIESNDIKFFQHISIVLKKQAENTFTRTLVGRLSYGEESMFKVKITGFYLNEDDENSLYFVLECTSQYGLYYYDEMIQNHTDVFNEMFQYSVPISLFNNSTQRENGILVKNFTRFCMAYVFTQVPDDPEGLRNQLCNTLSYLNGNDGGLVYYYTNSTCLAIFIDENPNYLFHAYQFFKSFGKNCCGFIVEGTDIDLVFFPQPPIPDEYNGSEMPIEITQQYQPSMTIEPITKMMMNVPALARLCKKGKLICTEGLMQFYLDTKYQIIDNTLELGLYMVDT</sequence>
<dbReference type="EMBL" id="JAPFFF010000004">
    <property type="protein sequence ID" value="KAK8891431.1"/>
    <property type="molecule type" value="Genomic_DNA"/>
</dbReference>
<dbReference type="SUPFAM" id="SSF55785">
    <property type="entry name" value="PYP-like sensor domain (PAS domain)"/>
    <property type="match status" value="1"/>
</dbReference>
<feature type="transmembrane region" description="Helical" evidence="1">
    <location>
        <begin position="159"/>
        <end position="180"/>
    </location>
</feature>
<feature type="transmembrane region" description="Helical" evidence="1">
    <location>
        <begin position="891"/>
        <end position="914"/>
    </location>
</feature>
<dbReference type="PROSITE" id="PS50112">
    <property type="entry name" value="PAS"/>
    <property type="match status" value="1"/>
</dbReference>
<keyword evidence="4" id="KW-1185">Reference proteome</keyword>
<evidence type="ECO:0000256" key="1">
    <source>
        <dbReference type="SAM" id="Phobius"/>
    </source>
</evidence>
<protein>
    <recommendedName>
        <fullName evidence="2">PAS domain-containing protein</fullName>
    </recommendedName>
</protein>
<dbReference type="InterPro" id="IPR000014">
    <property type="entry name" value="PAS"/>
</dbReference>
<accession>A0ABR2KK35</accession>
<proteinExistence type="predicted"/>
<feature type="transmembrane region" description="Helical" evidence="1">
    <location>
        <begin position="411"/>
        <end position="436"/>
    </location>
</feature>
<keyword evidence="1" id="KW-0472">Membrane</keyword>
<feature type="transmembrane region" description="Helical" evidence="1">
    <location>
        <begin position="708"/>
        <end position="731"/>
    </location>
</feature>
<reference evidence="3 4" key="1">
    <citation type="submission" date="2024-04" db="EMBL/GenBank/DDBJ databases">
        <title>Tritrichomonas musculus Genome.</title>
        <authorList>
            <person name="Alves-Ferreira E."/>
            <person name="Grigg M."/>
            <person name="Lorenzi H."/>
            <person name="Galac M."/>
        </authorList>
    </citation>
    <scope>NUCLEOTIDE SEQUENCE [LARGE SCALE GENOMIC DNA]</scope>
    <source>
        <strain evidence="3 4">EAF2021</strain>
    </source>
</reference>
<dbReference type="InterPro" id="IPR035965">
    <property type="entry name" value="PAS-like_dom_sf"/>
</dbReference>